<organism evidence="2 3">
    <name type="scientific">Deinococcus aquiradiocola</name>
    <dbReference type="NCBI Taxonomy" id="393059"/>
    <lineage>
        <taxon>Bacteria</taxon>
        <taxon>Thermotogati</taxon>
        <taxon>Deinococcota</taxon>
        <taxon>Deinococci</taxon>
        <taxon>Deinococcales</taxon>
        <taxon>Deinococcaceae</taxon>
        <taxon>Deinococcus</taxon>
    </lineage>
</organism>
<protein>
    <submittedName>
        <fullName evidence="2">Uncharacterized protein</fullName>
    </submittedName>
</protein>
<keyword evidence="1" id="KW-0472">Membrane</keyword>
<name>A0A917PMK7_9DEIO</name>
<feature type="transmembrane region" description="Helical" evidence="1">
    <location>
        <begin position="12"/>
        <end position="35"/>
    </location>
</feature>
<evidence type="ECO:0000313" key="3">
    <source>
        <dbReference type="Proteomes" id="UP000635726"/>
    </source>
</evidence>
<reference evidence="2" key="2">
    <citation type="submission" date="2020-09" db="EMBL/GenBank/DDBJ databases">
        <authorList>
            <person name="Sun Q."/>
            <person name="Ohkuma M."/>
        </authorList>
    </citation>
    <scope>NUCLEOTIDE SEQUENCE</scope>
    <source>
        <strain evidence="2">JCM 14371</strain>
    </source>
</reference>
<evidence type="ECO:0000256" key="1">
    <source>
        <dbReference type="SAM" id="Phobius"/>
    </source>
</evidence>
<keyword evidence="3" id="KW-1185">Reference proteome</keyword>
<gene>
    <name evidence="2" type="ORF">GCM10008939_30260</name>
</gene>
<reference evidence="2" key="1">
    <citation type="journal article" date="2014" name="Int. J. Syst. Evol. Microbiol.">
        <title>Complete genome sequence of Corynebacterium casei LMG S-19264T (=DSM 44701T), isolated from a smear-ripened cheese.</title>
        <authorList>
            <consortium name="US DOE Joint Genome Institute (JGI-PGF)"/>
            <person name="Walter F."/>
            <person name="Albersmeier A."/>
            <person name="Kalinowski J."/>
            <person name="Ruckert C."/>
        </authorList>
    </citation>
    <scope>NUCLEOTIDE SEQUENCE</scope>
    <source>
        <strain evidence="2">JCM 14371</strain>
    </source>
</reference>
<feature type="transmembrane region" description="Helical" evidence="1">
    <location>
        <begin position="63"/>
        <end position="84"/>
    </location>
</feature>
<dbReference type="AlphaFoldDB" id="A0A917PMK7"/>
<accession>A0A917PMK7</accession>
<proteinExistence type="predicted"/>
<evidence type="ECO:0000313" key="2">
    <source>
        <dbReference type="EMBL" id="GGJ84317.1"/>
    </source>
</evidence>
<dbReference type="EMBL" id="BMOE01000012">
    <property type="protein sequence ID" value="GGJ84317.1"/>
    <property type="molecule type" value="Genomic_DNA"/>
</dbReference>
<keyword evidence="1" id="KW-0812">Transmembrane</keyword>
<dbReference type="Proteomes" id="UP000635726">
    <property type="component" value="Unassembled WGS sequence"/>
</dbReference>
<keyword evidence="1" id="KW-1133">Transmembrane helix</keyword>
<sequence length="94" mass="10066">MQARPLGYHDRMSILARIVALLGLILIVVAAVFLAKTVIDINQLHAVASANRSTNFFNPVYNVVWTAGIAALGGLLAGAGLGMTTRRRQPTLPR</sequence>
<comment type="caution">
    <text evidence="2">The sequence shown here is derived from an EMBL/GenBank/DDBJ whole genome shotgun (WGS) entry which is preliminary data.</text>
</comment>